<dbReference type="OrthoDB" id="328103at2759"/>
<reference evidence="3 4" key="2">
    <citation type="submission" date="2024-05" db="EMBL/GenBank/DDBJ databases">
        <authorList>
            <person name="Chen Y."/>
            <person name="Shah S."/>
            <person name="Dougan E. K."/>
            <person name="Thang M."/>
            <person name="Chan C."/>
        </authorList>
    </citation>
    <scope>NUCLEOTIDE SEQUENCE [LARGE SCALE GENOMIC DNA]</scope>
</reference>
<name>A0A9P1G890_9DINO</name>
<protein>
    <submittedName>
        <fullName evidence="2">Uncharacterized protein</fullName>
    </submittedName>
</protein>
<feature type="region of interest" description="Disordered" evidence="1">
    <location>
        <begin position="183"/>
        <end position="205"/>
    </location>
</feature>
<evidence type="ECO:0000313" key="2">
    <source>
        <dbReference type="EMBL" id="CAI4000867.1"/>
    </source>
</evidence>
<dbReference type="EMBL" id="CAMXCT020002851">
    <property type="protein sequence ID" value="CAL1154242.1"/>
    <property type="molecule type" value="Genomic_DNA"/>
</dbReference>
<proteinExistence type="predicted"/>
<sequence length="205" mass="23621">MSEKELTKGAKRILDDTEENTCGFASFFILDQDGYGKKTKGSNVEVPWHLVSSEGDEIVMQAELPANPIFYLQVSNEEGNYFWSQWWLADSKRSKTNAICDSIPKDCRLIHKALDGDKVEFTCEAQVPFLKDSMSRLVTLTFTTKEQKFVTKVTKAVLKMPKASWVEWKQHRLRLWRASKVWGGKDEDDKDDDEKKDDKDKKDDA</sequence>
<feature type="compositionally biased region" description="Acidic residues" evidence="1">
    <location>
        <begin position="186"/>
        <end position="195"/>
    </location>
</feature>
<feature type="compositionally biased region" description="Basic and acidic residues" evidence="1">
    <location>
        <begin position="196"/>
        <end position="205"/>
    </location>
</feature>
<evidence type="ECO:0000256" key="1">
    <source>
        <dbReference type="SAM" id="MobiDB-lite"/>
    </source>
</evidence>
<gene>
    <name evidence="2" type="ORF">C1SCF055_LOCUS26954</name>
</gene>
<dbReference type="AlphaFoldDB" id="A0A9P1G890"/>
<dbReference type="EMBL" id="CAMXCT030002851">
    <property type="protein sequence ID" value="CAL4788179.1"/>
    <property type="molecule type" value="Genomic_DNA"/>
</dbReference>
<evidence type="ECO:0000313" key="4">
    <source>
        <dbReference type="Proteomes" id="UP001152797"/>
    </source>
</evidence>
<accession>A0A9P1G890</accession>
<reference evidence="2" key="1">
    <citation type="submission" date="2022-10" db="EMBL/GenBank/DDBJ databases">
        <authorList>
            <person name="Chen Y."/>
            <person name="Dougan E. K."/>
            <person name="Chan C."/>
            <person name="Rhodes N."/>
            <person name="Thang M."/>
        </authorList>
    </citation>
    <scope>NUCLEOTIDE SEQUENCE</scope>
</reference>
<comment type="caution">
    <text evidence="2">The sequence shown here is derived from an EMBL/GenBank/DDBJ whole genome shotgun (WGS) entry which is preliminary data.</text>
</comment>
<keyword evidence="4" id="KW-1185">Reference proteome</keyword>
<dbReference type="Proteomes" id="UP001152797">
    <property type="component" value="Unassembled WGS sequence"/>
</dbReference>
<organism evidence="2">
    <name type="scientific">Cladocopium goreaui</name>
    <dbReference type="NCBI Taxonomy" id="2562237"/>
    <lineage>
        <taxon>Eukaryota</taxon>
        <taxon>Sar</taxon>
        <taxon>Alveolata</taxon>
        <taxon>Dinophyceae</taxon>
        <taxon>Suessiales</taxon>
        <taxon>Symbiodiniaceae</taxon>
        <taxon>Cladocopium</taxon>
    </lineage>
</organism>
<evidence type="ECO:0000313" key="3">
    <source>
        <dbReference type="EMBL" id="CAL4788179.1"/>
    </source>
</evidence>
<dbReference type="EMBL" id="CAMXCT010002851">
    <property type="protein sequence ID" value="CAI4000867.1"/>
    <property type="molecule type" value="Genomic_DNA"/>
</dbReference>